<gene>
    <name evidence="1" type="ORF">GCM10022393_09180</name>
</gene>
<keyword evidence="2" id="KW-1185">Reference proteome</keyword>
<name>A0ABP7XES8_9FLAO</name>
<dbReference type="Proteomes" id="UP001500459">
    <property type="component" value="Unassembled WGS sequence"/>
</dbReference>
<accession>A0ABP7XES8</accession>
<comment type="caution">
    <text evidence="1">The sequence shown here is derived from an EMBL/GenBank/DDBJ whole genome shotgun (WGS) entry which is preliminary data.</text>
</comment>
<dbReference type="EMBL" id="BAABCW010000002">
    <property type="protein sequence ID" value="GAA4111462.1"/>
    <property type="molecule type" value="Genomic_DNA"/>
</dbReference>
<evidence type="ECO:0000313" key="1">
    <source>
        <dbReference type="EMBL" id="GAA4111462.1"/>
    </source>
</evidence>
<organism evidence="1 2">
    <name type="scientific">Aquimarina addita</name>
    <dbReference type="NCBI Taxonomy" id="870485"/>
    <lineage>
        <taxon>Bacteria</taxon>
        <taxon>Pseudomonadati</taxon>
        <taxon>Bacteroidota</taxon>
        <taxon>Flavobacteriia</taxon>
        <taxon>Flavobacteriales</taxon>
        <taxon>Flavobacteriaceae</taxon>
        <taxon>Aquimarina</taxon>
    </lineage>
</organism>
<sequence>MTMLGTNYYEIGRRYEKVSETYNRSYILGVDIKQKDTPFVVAIGGHHSDIGVIKISCKELVSDKWNDHIIKSGCEAFVLNLKTAIEQGETFPQKFILNLIAKNP</sequence>
<evidence type="ECO:0000313" key="2">
    <source>
        <dbReference type="Proteomes" id="UP001500459"/>
    </source>
</evidence>
<reference evidence="2" key="1">
    <citation type="journal article" date="2019" name="Int. J. Syst. Evol. Microbiol.">
        <title>The Global Catalogue of Microorganisms (GCM) 10K type strain sequencing project: providing services to taxonomists for standard genome sequencing and annotation.</title>
        <authorList>
            <consortium name="The Broad Institute Genomics Platform"/>
            <consortium name="The Broad Institute Genome Sequencing Center for Infectious Disease"/>
            <person name="Wu L."/>
            <person name="Ma J."/>
        </authorList>
    </citation>
    <scope>NUCLEOTIDE SEQUENCE [LARGE SCALE GENOMIC DNA]</scope>
    <source>
        <strain evidence="2">JCM 17106</strain>
    </source>
</reference>
<protein>
    <submittedName>
        <fullName evidence="1">Uncharacterized protein</fullName>
    </submittedName>
</protein>
<proteinExistence type="predicted"/>